<dbReference type="InterPro" id="IPR001792">
    <property type="entry name" value="Acylphosphatase-like_dom"/>
</dbReference>
<feature type="active site" evidence="5">
    <location>
        <position position="64"/>
    </location>
</feature>
<keyword evidence="9" id="KW-1185">Reference proteome</keyword>
<evidence type="ECO:0000256" key="5">
    <source>
        <dbReference type="PROSITE-ProRule" id="PRU00520"/>
    </source>
</evidence>
<evidence type="ECO:0000256" key="3">
    <source>
        <dbReference type="ARBA" id="ARBA00015991"/>
    </source>
</evidence>
<feature type="active site" evidence="5">
    <location>
        <position position="46"/>
    </location>
</feature>
<comment type="caution">
    <text evidence="8">The sequence shown here is derived from an EMBL/GenBank/DDBJ whole genome shotgun (WGS) entry which is preliminary data.</text>
</comment>
<evidence type="ECO:0000256" key="1">
    <source>
        <dbReference type="ARBA" id="ARBA00005614"/>
    </source>
</evidence>
<reference evidence="8 9" key="1">
    <citation type="journal article" date="2015" name="Int. Biodeterior. Biodegradation">
        <title>Physiological and genetic screening methods for the isolation of methyl tert-butyl ether-degrading bacteria for bioremediation purposes.</title>
        <authorList>
            <person name="Guisado I.M."/>
            <person name="Purswani J."/>
            <person name="Gonzalez Lopez J."/>
            <person name="Pozo C."/>
        </authorList>
    </citation>
    <scope>NUCLEOTIDE SEQUENCE [LARGE SCALE GENOMIC DNA]</scope>
    <source>
        <strain evidence="8 9">SH7</strain>
    </source>
</reference>
<accession>A0A0W1AXH3</accession>
<dbReference type="InterPro" id="IPR036046">
    <property type="entry name" value="Acylphosphatase-like_dom_sf"/>
</dbReference>
<dbReference type="Pfam" id="PF00708">
    <property type="entry name" value="Acylphosphatase"/>
    <property type="match status" value="1"/>
</dbReference>
<comment type="similarity">
    <text evidence="1 6">Belongs to the acylphosphatase family.</text>
</comment>
<dbReference type="AlphaFoldDB" id="A0A0W1AXH3"/>
<dbReference type="SUPFAM" id="SSF54975">
    <property type="entry name" value="Acylphosphatase/BLUF domain-like"/>
    <property type="match status" value="1"/>
</dbReference>
<evidence type="ECO:0000313" key="9">
    <source>
        <dbReference type="Proteomes" id="UP000054709"/>
    </source>
</evidence>
<protein>
    <recommendedName>
        <fullName evidence="3 5">acylphosphatase</fullName>
        <ecNumber evidence="2 5">3.6.1.7</ecNumber>
    </recommendedName>
</protein>
<dbReference type="RefSeq" id="WP_060623940.1">
    <property type="nucleotide sequence ID" value="NZ_LCZJ02000023.1"/>
</dbReference>
<comment type="catalytic activity">
    <reaction evidence="4 5">
        <text>an acyl phosphate + H2O = a carboxylate + phosphate + H(+)</text>
        <dbReference type="Rhea" id="RHEA:14965"/>
        <dbReference type="ChEBI" id="CHEBI:15377"/>
        <dbReference type="ChEBI" id="CHEBI:15378"/>
        <dbReference type="ChEBI" id="CHEBI:29067"/>
        <dbReference type="ChEBI" id="CHEBI:43474"/>
        <dbReference type="ChEBI" id="CHEBI:59918"/>
        <dbReference type="EC" id="3.6.1.7"/>
    </reaction>
</comment>
<dbReference type="OrthoDB" id="9808093at2"/>
<dbReference type="GO" id="GO:0003998">
    <property type="term" value="F:acylphosphatase activity"/>
    <property type="evidence" value="ECO:0007669"/>
    <property type="project" value="UniProtKB-EC"/>
</dbReference>
<name>A0A0W1AXH3_9BACL</name>
<gene>
    <name evidence="8" type="ORF">UQ64_16275</name>
</gene>
<dbReference type="Proteomes" id="UP000054709">
    <property type="component" value="Unassembled WGS sequence"/>
</dbReference>
<keyword evidence="5" id="KW-0378">Hydrolase</keyword>
<dbReference type="EC" id="3.6.1.7" evidence="2 5"/>
<sequence>MNVFKKVRNNYVIWHANRIQLLDFPSSPVVRKKVVFSGRVQNVGFRLEIYTIAERMKLKGRVKNLKDGSVEVEVQGEEQQISFLVHCMQSLKRASVKKVTMSDLPINECEKDFMIVK</sequence>
<evidence type="ECO:0000256" key="2">
    <source>
        <dbReference type="ARBA" id="ARBA00012150"/>
    </source>
</evidence>
<evidence type="ECO:0000259" key="7">
    <source>
        <dbReference type="PROSITE" id="PS51160"/>
    </source>
</evidence>
<dbReference type="InterPro" id="IPR020456">
    <property type="entry name" value="Acylphosphatase"/>
</dbReference>
<evidence type="ECO:0000256" key="4">
    <source>
        <dbReference type="ARBA" id="ARBA00047645"/>
    </source>
</evidence>
<dbReference type="EMBL" id="LCZJ02000023">
    <property type="protein sequence ID" value="KTD86028.1"/>
    <property type="molecule type" value="Genomic_DNA"/>
</dbReference>
<dbReference type="PANTHER" id="PTHR47268">
    <property type="entry name" value="ACYLPHOSPHATASE"/>
    <property type="match status" value="1"/>
</dbReference>
<organism evidence="8 9">
    <name type="scientific">Paenibacillus etheri</name>
    <dbReference type="NCBI Taxonomy" id="1306852"/>
    <lineage>
        <taxon>Bacteria</taxon>
        <taxon>Bacillati</taxon>
        <taxon>Bacillota</taxon>
        <taxon>Bacilli</taxon>
        <taxon>Bacillales</taxon>
        <taxon>Paenibacillaceae</taxon>
        <taxon>Paenibacillus</taxon>
    </lineage>
</organism>
<dbReference type="PROSITE" id="PS51160">
    <property type="entry name" value="ACYLPHOSPHATASE_3"/>
    <property type="match status" value="1"/>
</dbReference>
<evidence type="ECO:0000313" key="8">
    <source>
        <dbReference type="EMBL" id="KTD86028.1"/>
    </source>
</evidence>
<dbReference type="PANTHER" id="PTHR47268:SF4">
    <property type="entry name" value="ACYLPHOSPHATASE"/>
    <property type="match status" value="1"/>
</dbReference>
<evidence type="ECO:0000256" key="6">
    <source>
        <dbReference type="RuleBase" id="RU004168"/>
    </source>
</evidence>
<feature type="domain" description="Acylphosphatase-like" evidence="7">
    <location>
        <begin position="31"/>
        <end position="117"/>
    </location>
</feature>
<proteinExistence type="inferred from homology"/>
<dbReference type="Gene3D" id="3.30.70.100">
    <property type="match status" value="1"/>
</dbReference>